<dbReference type="Gene3D" id="1.10.10.10">
    <property type="entry name" value="Winged helix-like DNA-binding domain superfamily/Winged helix DNA-binding domain"/>
    <property type="match status" value="1"/>
</dbReference>
<name>A0A6L9SAP2_9ACTN</name>
<evidence type="ECO:0000256" key="5">
    <source>
        <dbReference type="ARBA" id="ARBA00023163"/>
    </source>
</evidence>
<keyword evidence="8" id="KW-0808">Transferase</keyword>
<evidence type="ECO:0000313" key="9">
    <source>
        <dbReference type="Proteomes" id="UP000475214"/>
    </source>
</evidence>
<dbReference type="InterPro" id="IPR051446">
    <property type="entry name" value="HTH_trans_reg/aminotransferase"/>
</dbReference>
<dbReference type="PANTHER" id="PTHR46577:SF1">
    <property type="entry name" value="HTH-TYPE TRANSCRIPTIONAL REGULATORY PROTEIN GABR"/>
    <property type="match status" value="1"/>
</dbReference>
<dbReference type="Pfam" id="PF00155">
    <property type="entry name" value="Aminotran_1_2"/>
    <property type="match status" value="1"/>
</dbReference>
<dbReference type="SUPFAM" id="SSF53383">
    <property type="entry name" value="PLP-dependent transferases"/>
    <property type="match status" value="1"/>
</dbReference>
<feature type="region of interest" description="Disordered" evidence="6">
    <location>
        <begin position="102"/>
        <end position="141"/>
    </location>
</feature>
<evidence type="ECO:0000313" key="8">
    <source>
        <dbReference type="EMBL" id="NEE02207.1"/>
    </source>
</evidence>
<keyword evidence="5" id="KW-0804">Transcription</keyword>
<accession>A0A6L9SAP2</accession>
<dbReference type="InterPro" id="IPR036390">
    <property type="entry name" value="WH_DNA-bd_sf"/>
</dbReference>
<dbReference type="GO" id="GO:0008483">
    <property type="term" value="F:transaminase activity"/>
    <property type="evidence" value="ECO:0007669"/>
    <property type="project" value="UniProtKB-KW"/>
</dbReference>
<keyword evidence="9" id="KW-1185">Reference proteome</keyword>
<dbReference type="RefSeq" id="WP_163740558.1">
    <property type="nucleotide sequence ID" value="NZ_JAAGOA010000013.1"/>
</dbReference>
<keyword evidence="8" id="KW-0032">Aminotransferase</keyword>
<dbReference type="CDD" id="cd07377">
    <property type="entry name" value="WHTH_GntR"/>
    <property type="match status" value="1"/>
</dbReference>
<keyword evidence="4" id="KW-0238">DNA-binding</keyword>
<dbReference type="InterPro" id="IPR015424">
    <property type="entry name" value="PyrdxlP-dep_Trfase"/>
</dbReference>
<keyword evidence="3" id="KW-0805">Transcription regulation</keyword>
<feature type="domain" description="HTH gntR-type" evidence="7">
    <location>
        <begin position="14"/>
        <end position="82"/>
    </location>
</feature>
<reference evidence="8 9" key="1">
    <citation type="submission" date="2020-02" db="EMBL/GenBank/DDBJ databases">
        <authorList>
            <person name="Li X.-J."/>
            <person name="Han X.-M."/>
        </authorList>
    </citation>
    <scope>NUCLEOTIDE SEQUENCE [LARGE SCALE GENOMIC DNA]</scope>
    <source>
        <strain evidence="8 9">CCTCC AB 2017055</strain>
    </source>
</reference>
<dbReference type="CDD" id="cd00609">
    <property type="entry name" value="AAT_like"/>
    <property type="match status" value="1"/>
</dbReference>
<comment type="similarity">
    <text evidence="1">In the C-terminal section; belongs to the class-I pyridoxal-phosphate-dependent aminotransferase family.</text>
</comment>
<dbReference type="GO" id="GO:0003700">
    <property type="term" value="F:DNA-binding transcription factor activity"/>
    <property type="evidence" value="ECO:0007669"/>
    <property type="project" value="InterPro"/>
</dbReference>
<comment type="caution">
    <text evidence="8">The sequence shown here is derived from an EMBL/GenBank/DDBJ whole genome shotgun (WGS) entry which is preliminary data.</text>
</comment>
<sequence length="513" mass="54014">MIELPLIVNRDSAEPLARQLADQLRDAAARGLVRVGERLPSTRALATSLRVSRTVTAAAYEQLYAEGWLVAHRGSGTFLATRPAARLAARQAAGVARRGVVDHPAYQPGDHPAGTPANRTDDHADDPADDPSGLRADVRADDRAGVPGVVDLRPGSPWAAGVRPEVWRRAWRRAGDVEPDGRPLRTGVPAYRAAVEEHLLRHRGLSVDGAAVVATGGTTAAIAELAAAMLGAGETVAMEEPGYARAAAVLKAAGCRVVPVPVDADGVLVDAIPPGVRAVYCTPAHQFPLGARLPASRRVALVEWARQHGAWIIEDDYDGELRYDVAPLPLLAAIGPDVVIHVGSASKILTPSLGVGWMVAPDEVARAVVAYRDSRGVRPSPAGQRVLAAMAELGDLARHLRRVRRELAARYELVTRTLSAAGITVVGDRAGAHVVAILGPGTDEDRLVRAASDAGVLLEGIGRYFVGRPSFAGLALGFAAPGDQAELDQGLQLVLETLHASAEFAEAMKEFPI</sequence>
<organism evidence="8 9">
    <name type="scientific">Phytoactinopolyspora halotolerans</name>
    <dbReference type="NCBI Taxonomy" id="1981512"/>
    <lineage>
        <taxon>Bacteria</taxon>
        <taxon>Bacillati</taxon>
        <taxon>Actinomycetota</taxon>
        <taxon>Actinomycetes</taxon>
        <taxon>Jiangellales</taxon>
        <taxon>Jiangellaceae</taxon>
        <taxon>Phytoactinopolyspora</taxon>
    </lineage>
</organism>
<dbReference type="InterPro" id="IPR000524">
    <property type="entry name" value="Tscrpt_reg_HTH_GntR"/>
</dbReference>
<dbReference type="InterPro" id="IPR036388">
    <property type="entry name" value="WH-like_DNA-bd_sf"/>
</dbReference>
<dbReference type="SMART" id="SM00345">
    <property type="entry name" value="HTH_GNTR"/>
    <property type="match status" value="1"/>
</dbReference>
<dbReference type="EMBL" id="JAAGOA010000013">
    <property type="protein sequence ID" value="NEE02207.1"/>
    <property type="molecule type" value="Genomic_DNA"/>
</dbReference>
<keyword evidence="2" id="KW-0663">Pyridoxal phosphate</keyword>
<dbReference type="AlphaFoldDB" id="A0A6L9SAP2"/>
<dbReference type="SUPFAM" id="SSF46785">
    <property type="entry name" value="Winged helix' DNA-binding domain"/>
    <property type="match status" value="1"/>
</dbReference>
<evidence type="ECO:0000256" key="1">
    <source>
        <dbReference type="ARBA" id="ARBA00005384"/>
    </source>
</evidence>
<protein>
    <submittedName>
        <fullName evidence="8">PLP-dependent aminotransferase family protein</fullName>
    </submittedName>
</protein>
<evidence type="ECO:0000256" key="3">
    <source>
        <dbReference type="ARBA" id="ARBA00023015"/>
    </source>
</evidence>
<dbReference type="Gene3D" id="3.40.640.10">
    <property type="entry name" value="Type I PLP-dependent aspartate aminotransferase-like (Major domain)"/>
    <property type="match status" value="1"/>
</dbReference>
<dbReference type="GO" id="GO:0003677">
    <property type="term" value="F:DNA binding"/>
    <property type="evidence" value="ECO:0007669"/>
    <property type="project" value="UniProtKB-KW"/>
</dbReference>
<evidence type="ECO:0000256" key="2">
    <source>
        <dbReference type="ARBA" id="ARBA00022898"/>
    </source>
</evidence>
<dbReference type="PROSITE" id="PS50949">
    <property type="entry name" value="HTH_GNTR"/>
    <property type="match status" value="1"/>
</dbReference>
<gene>
    <name evidence="8" type="ORF">G1H10_18690</name>
</gene>
<evidence type="ECO:0000259" key="7">
    <source>
        <dbReference type="PROSITE" id="PS50949"/>
    </source>
</evidence>
<dbReference type="GO" id="GO:0030170">
    <property type="term" value="F:pyridoxal phosphate binding"/>
    <property type="evidence" value="ECO:0007669"/>
    <property type="project" value="InterPro"/>
</dbReference>
<dbReference type="PANTHER" id="PTHR46577">
    <property type="entry name" value="HTH-TYPE TRANSCRIPTIONAL REGULATORY PROTEIN GABR"/>
    <property type="match status" value="1"/>
</dbReference>
<evidence type="ECO:0000256" key="6">
    <source>
        <dbReference type="SAM" id="MobiDB-lite"/>
    </source>
</evidence>
<dbReference type="Pfam" id="PF00392">
    <property type="entry name" value="GntR"/>
    <property type="match status" value="1"/>
</dbReference>
<evidence type="ECO:0000256" key="4">
    <source>
        <dbReference type="ARBA" id="ARBA00023125"/>
    </source>
</evidence>
<dbReference type="Proteomes" id="UP000475214">
    <property type="component" value="Unassembled WGS sequence"/>
</dbReference>
<proteinExistence type="inferred from homology"/>
<dbReference type="InterPro" id="IPR004839">
    <property type="entry name" value="Aminotransferase_I/II_large"/>
</dbReference>
<dbReference type="InterPro" id="IPR015421">
    <property type="entry name" value="PyrdxlP-dep_Trfase_major"/>
</dbReference>